<dbReference type="RefSeq" id="WP_229658352.1">
    <property type="nucleotide sequence ID" value="NZ_BMKL01000001.1"/>
</dbReference>
<dbReference type="PANTHER" id="PTHR11731">
    <property type="entry name" value="PROTEASE FAMILY S9B,C DIPEPTIDYL-PEPTIDASE IV-RELATED"/>
    <property type="match status" value="1"/>
</dbReference>
<proteinExistence type="predicted"/>
<evidence type="ECO:0000259" key="3">
    <source>
        <dbReference type="Pfam" id="PF00930"/>
    </source>
</evidence>
<reference evidence="5" key="1">
    <citation type="journal article" date="2019" name="Int. J. Syst. Evol. Microbiol.">
        <title>The Global Catalogue of Microorganisms (GCM) 10K type strain sequencing project: providing services to taxonomists for standard genome sequencing and annotation.</title>
        <authorList>
            <consortium name="The Broad Institute Genomics Platform"/>
            <consortium name="The Broad Institute Genome Sequencing Center for Infectious Disease"/>
            <person name="Wu L."/>
            <person name="Ma J."/>
        </authorList>
    </citation>
    <scope>NUCLEOTIDE SEQUENCE [LARGE SCALE GENOMIC DNA]</scope>
    <source>
        <strain evidence="5">CGMCC 1.15959</strain>
    </source>
</reference>
<gene>
    <name evidence="4" type="ORF">GCM10011515_00830</name>
</gene>
<keyword evidence="5" id="KW-1185">Reference proteome</keyword>
<evidence type="ECO:0000259" key="2">
    <source>
        <dbReference type="Pfam" id="PF00326"/>
    </source>
</evidence>
<comment type="caution">
    <text evidence="4">The sequence shown here is derived from an EMBL/GenBank/DDBJ whole genome shotgun (WGS) entry which is preliminary data.</text>
</comment>
<keyword evidence="1" id="KW-0732">Signal</keyword>
<dbReference type="SUPFAM" id="SSF82171">
    <property type="entry name" value="DPP6 N-terminal domain-like"/>
    <property type="match status" value="1"/>
</dbReference>
<feature type="domain" description="Peptidase S9 prolyl oligopeptidase catalytic" evidence="2">
    <location>
        <begin position="545"/>
        <end position="742"/>
    </location>
</feature>
<accession>A0ABQ1RY33</accession>
<dbReference type="Gene3D" id="3.40.50.1820">
    <property type="entry name" value="alpha/beta hydrolase"/>
    <property type="match status" value="1"/>
</dbReference>
<dbReference type="Pfam" id="PF00326">
    <property type="entry name" value="Peptidase_S9"/>
    <property type="match status" value="1"/>
</dbReference>
<evidence type="ECO:0000313" key="4">
    <source>
        <dbReference type="EMBL" id="GGD84942.1"/>
    </source>
</evidence>
<dbReference type="Gene3D" id="2.140.10.30">
    <property type="entry name" value="Dipeptidylpeptidase IV, N-terminal domain"/>
    <property type="match status" value="1"/>
</dbReference>
<dbReference type="InterPro" id="IPR029058">
    <property type="entry name" value="AB_hydrolase_fold"/>
</dbReference>
<dbReference type="SUPFAM" id="SSF53474">
    <property type="entry name" value="alpha/beta-Hydrolases"/>
    <property type="match status" value="1"/>
</dbReference>
<dbReference type="EMBL" id="BMKL01000001">
    <property type="protein sequence ID" value="GGD84942.1"/>
    <property type="molecule type" value="Genomic_DNA"/>
</dbReference>
<feature type="chain" id="PRO_5046219137" evidence="1">
    <location>
        <begin position="21"/>
        <end position="747"/>
    </location>
</feature>
<dbReference type="PANTHER" id="PTHR11731:SF193">
    <property type="entry name" value="DIPEPTIDYL PEPTIDASE 9"/>
    <property type="match status" value="1"/>
</dbReference>
<feature type="domain" description="Dipeptidylpeptidase IV N-terminal" evidence="3">
    <location>
        <begin position="132"/>
        <end position="455"/>
    </location>
</feature>
<evidence type="ECO:0000256" key="1">
    <source>
        <dbReference type="SAM" id="SignalP"/>
    </source>
</evidence>
<dbReference type="InterPro" id="IPR002469">
    <property type="entry name" value="Peptidase_S9B_N"/>
</dbReference>
<name>A0ABQ1RY33_9SPHN</name>
<feature type="signal peptide" evidence="1">
    <location>
        <begin position="1"/>
        <end position="20"/>
    </location>
</feature>
<evidence type="ECO:0000313" key="5">
    <source>
        <dbReference type="Proteomes" id="UP000619041"/>
    </source>
</evidence>
<dbReference type="InterPro" id="IPR001375">
    <property type="entry name" value="Peptidase_S9_cat"/>
</dbReference>
<protein>
    <submittedName>
        <fullName evidence="4">Peptidase S9</fullName>
    </submittedName>
</protein>
<organism evidence="4 5">
    <name type="scientific">Tsuneonella deserti</name>
    <dbReference type="NCBI Taxonomy" id="2035528"/>
    <lineage>
        <taxon>Bacteria</taxon>
        <taxon>Pseudomonadati</taxon>
        <taxon>Pseudomonadota</taxon>
        <taxon>Alphaproteobacteria</taxon>
        <taxon>Sphingomonadales</taxon>
        <taxon>Erythrobacteraceae</taxon>
        <taxon>Tsuneonella</taxon>
    </lineage>
</organism>
<sequence>MLHLKHLLMAFGLVSVVANAQDTVPGGDRLTPERVFADPDLSGPSARGVRLSPDGTVVTYLKAKPDNQRMTDLWAADVKGGAPRLLVDGRALIPVGRELSEAEKSRRERQGIQSNGVVDYSWDDQGRFIVVPVQGDIWLFERAASKVRQLTDTAEDEIDAKVSPKGRYVSFVRGDNLFIVPSAGGDPRAITTGGTPDKSWATAEFIAQEELDRDTGYWWAPGEDRIALAYVDQTGVDIVPRPDIGAEGATIVQQRYPRVGRPNAKVDLYIASVADGARIKVDLGPDPDIYLARVDWSADGRTLYVQRLSRDQKTLDLLGVDPSTGSSRVLLSQTSPHWVELTHDFKPLKGGDFLWSSEASGNRHLYRYAADGRQLLQLTSGNWPVGDLLGVDEAKQRAFFLASKDSPIEQQLYSVSYTKSESPIQLTQGDGWWSAQLSKTGGAFAGTFSNPTTPPQTALYRADGSRIRWIEENRLDASHPYWPYRERLRTPEFGTIDADDGQKLWWSMRTPPGFDPAKKYPVVVQVYGGPAGALVNNGWMSPRDQLWLEAGYILFTLDNRGTPNRSVAFKTAIDRRMGELEVADQLSGVAHLKTLPFVDGDRIGVTGWSNGGYMTLMLLTVPDSPYAAGIAGAPPTDWTLYDTAYTERYLGTPASDGKAYENSEVTARLDNMEPGSLLLIHGMADDNVTFDNSTRLMAALQARSIPFEMQLYPGLRHRAGWSQATLLHRTLASLDFFARKLKPVPAP</sequence>
<dbReference type="Pfam" id="PF00930">
    <property type="entry name" value="DPPIV_N"/>
    <property type="match status" value="1"/>
</dbReference>
<dbReference type="Proteomes" id="UP000619041">
    <property type="component" value="Unassembled WGS sequence"/>
</dbReference>
<dbReference type="InterPro" id="IPR050278">
    <property type="entry name" value="Serine_Prot_S9B/DPPIV"/>
</dbReference>